<dbReference type="Pfam" id="PF01578">
    <property type="entry name" value="Cytochrom_C_asm"/>
    <property type="match status" value="1"/>
</dbReference>
<dbReference type="EMBL" id="JALJZU010000012">
    <property type="protein sequence ID" value="MCP2011700.1"/>
    <property type="molecule type" value="Genomic_DNA"/>
</dbReference>
<feature type="domain" description="Cytochrome c assembly protein" evidence="2">
    <location>
        <begin position="70"/>
        <end position="265"/>
    </location>
</feature>
<dbReference type="PANTHER" id="PTHR38034:SF1">
    <property type="entry name" value="INNER MEMBRANE PROTEIN YPJD"/>
    <property type="match status" value="1"/>
</dbReference>
<evidence type="ECO:0000259" key="2">
    <source>
        <dbReference type="Pfam" id="PF01578"/>
    </source>
</evidence>
<feature type="transmembrane region" description="Helical" evidence="1">
    <location>
        <begin position="119"/>
        <end position="143"/>
    </location>
</feature>
<evidence type="ECO:0000313" key="5">
    <source>
        <dbReference type="Proteomes" id="UP001155901"/>
    </source>
</evidence>
<protein>
    <submittedName>
        <fullName evidence="4">ABC-type uncharacterized transport system permease subunit</fullName>
    </submittedName>
    <submittedName>
        <fullName evidence="3">Cytochrome c biogenesis protein CcsA</fullName>
    </submittedName>
</protein>
<evidence type="ECO:0000313" key="3">
    <source>
        <dbReference type="EMBL" id="MBV6320251.1"/>
    </source>
</evidence>
<dbReference type="InterPro" id="IPR002541">
    <property type="entry name" value="Cyt_c_assembly"/>
</dbReference>
<accession>A0AA41H644</accession>
<dbReference type="RefSeq" id="WP_217940940.1">
    <property type="nucleotide sequence ID" value="NZ_JAHTGR010000002.1"/>
</dbReference>
<feature type="transmembrane region" description="Helical" evidence="1">
    <location>
        <begin position="57"/>
        <end position="79"/>
    </location>
</feature>
<gene>
    <name evidence="3" type="primary">ccsA</name>
    <name evidence="3" type="ORF">KVP70_04825</name>
    <name evidence="4" type="ORF">L1274_005452</name>
</gene>
<proteinExistence type="predicted"/>
<evidence type="ECO:0000256" key="1">
    <source>
        <dbReference type="SAM" id="Phobius"/>
    </source>
</evidence>
<reference evidence="4" key="2">
    <citation type="submission" date="2022-03" db="EMBL/GenBank/DDBJ databases">
        <title>Genome Encyclopedia of Bacteria and Archaea VI: Functional Genomics of Type Strains.</title>
        <authorList>
            <person name="Whitman W."/>
        </authorList>
    </citation>
    <scope>NUCLEOTIDE SEQUENCE</scope>
    <source>
        <strain evidence="4">HSC-15S17</strain>
    </source>
</reference>
<evidence type="ECO:0000313" key="4">
    <source>
        <dbReference type="EMBL" id="MCP2011700.1"/>
    </source>
</evidence>
<dbReference type="InterPro" id="IPR052372">
    <property type="entry name" value="YpjD/HemX"/>
</dbReference>
<feature type="transmembrane region" description="Helical" evidence="1">
    <location>
        <begin position="241"/>
        <end position="263"/>
    </location>
</feature>
<evidence type="ECO:0000313" key="6">
    <source>
        <dbReference type="Proteomes" id="UP001162889"/>
    </source>
</evidence>
<keyword evidence="1" id="KW-0472">Membrane</keyword>
<dbReference type="GO" id="GO:0017004">
    <property type="term" value="P:cytochrome complex assembly"/>
    <property type="evidence" value="ECO:0007669"/>
    <property type="project" value="InterPro"/>
</dbReference>
<comment type="caution">
    <text evidence="3">The sequence shown here is derived from an EMBL/GenBank/DDBJ whole genome shotgun (WGS) entry which is preliminary data.</text>
</comment>
<organism evidence="3 5">
    <name type="scientific">Duganella violaceipulchra</name>
    <dbReference type="NCBI Taxonomy" id="2849652"/>
    <lineage>
        <taxon>Bacteria</taxon>
        <taxon>Pseudomonadati</taxon>
        <taxon>Pseudomonadota</taxon>
        <taxon>Betaproteobacteria</taxon>
        <taxon>Burkholderiales</taxon>
        <taxon>Oxalobacteraceae</taxon>
        <taxon>Telluria group</taxon>
        <taxon>Duganella</taxon>
    </lineage>
</organism>
<name>A0AA41H644_9BURK</name>
<dbReference type="EMBL" id="JAHTGR010000002">
    <property type="protein sequence ID" value="MBV6320251.1"/>
    <property type="molecule type" value="Genomic_DNA"/>
</dbReference>
<keyword evidence="6" id="KW-1185">Reference proteome</keyword>
<keyword evidence="1" id="KW-1133">Transmembrane helix</keyword>
<sequence length="272" mass="29370">MQTSLLFAAIALYLLCAVLPSRRAVLISGLTAAAWLLHGAGLWSEVAGFPGTSAGSIRIGFAAMLSSALWVSVAAYWIENQNFSLDGMRRLVMPNAALAAALQVGFPGSVIPLEDKSPLFGWHIAIATLAYSTLTVAAFHAVLMALQEKRLHAGTDSKSFMSGALDRLPALLTMEKLLFRMIGIGFALLSLTVLSGIVFSEQLFGQALKWDHKSVFTLMSWVLFASLLAGRRFRGWRGKTALSFTLAGFATLLLAYVGSRFVFEVVLHKGWA</sequence>
<keyword evidence="1" id="KW-0812">Transmembrane</keyword>
<dbReference type="Proteomes" id="UP001162889">
    <property type="component" value="Unassembled WGS sequence"/>
</dbReference>
<dbReference type="AlphaFoldDB" id="A0AA41H644"/>
<dbReference type="Proteomes" id="UP001155901">
    <property type="component" value="Unassembled WGS sequence"/>
</dbReference>
<dbReference type="GO" id="GO:0020037">
    <property type="term" value="F:heme binding"/>
    <property type="evidence" value="ECO:0007669"/>
    <property type="project" value="InterPro"/>
</dbReference>
<dbReference type="PANTHER" id="PTHR38034">
    <property type="entry name" value="INNER MEMBRANE PROTEIN YPJD"/>
    <property type="match status" value="1"/>
</dbReference>
<feature type="transmembrane region" description="Helical" evidence="1">
    <location>
        <begin position="212"/>
        <end position="229"/>
    </location>
</feature>
<feature type="transmembrane region" description="Helical" evidence="1">
    <location>
        <begin position="91"/>
        <end position="113"/>
    </location>
</feature>
<feature type="transmembrane region" description="Helical" evidence="1">
    <location>
        <begin position="177"/>
        <end position="200"/>
    </location>
</feature>
<reference evidence="3" key="1">
    <citation type="submission" date="2021-07" db="EMBL/GenBank/DDBJ databases">
        <title>Characterization of violacein-producing bacteria and related species.</title>
        <authorList>
            <person name="Wilson H.S."/>
            <person name="De Leon M.E."/>
        </authorList>
    </citation>
    <scope>NUCLEOTIDE SEQUENCE</scope>
    <source>
        <strain evidence="3">HSC-15S17</strain>
    </source>
</reference>